<keyword evidence="6 7" id="KW-0057">Aromatic amino acid biosynthesis</keyword>
<comment type="subunit">
    <text evidence="7">Monomer.</text>
</comment>
<accession>A0A921DVC1</accession>
<comment type="subcellular location">
    <subcellularLocation>
        <location evidence="7">Cytoplasm</location>
    </subcellularLocation>
</comment>
<dbReference type="GO" id="GO:0009423">
    <property type="term" value="P:chorismate biosynthetic process"/>
    <property type="evidence" value="ECO:0007669"/>
    <property type="project" value="UniProtKB-UniRule"/>
</dbReference>
<keyword evidence="7" id="KW-0460">Magnesium</keyword>
<comment type="caution">
    <text evidence="7">Lacks conserved residue(s) required for the propagation of feature annotation.</text>
</comment>
<comment type="similarity">
    <text evidence="7">Belongs to the shikimate kinase family.</text>
</comment>
<evidence type="ECO:0000256" key="6">
    <source>
        <dbReference type="ARBA" id="ARBA00023141"/>
    </source>
</evidence>
<feature type="binding site" evidence="7">
    <location>
        <begin position="10"/>
        <end position="15"/>
    </location>
    <ligand>
        <name>ATP</name>
        <dbReference type="ChEBI" id="CHEBI:30616"/>
    </ligand>
</feature>
<dbReference type="InterPro" id="IPR031322">
    <property type="entry name" value="Shikimate/glucono_kinase"/>
</dbReference>
<dbReference type="InterPro" id="IPR000623">
    <property type="entry name" value="Shikimate_kinase/TSH1"/>
</dbReference>
<protein>
    <recommendedName>
        <fullName evidence="7">Shikimate kinase</fullName>
        <shortName evidence="7">SK</shortName>
        <ecNumber evidence="7">2.7.1.71</ecNumber>
    </recommendedName>
</protein>
<sequence>MIMILIGFMGSGKSTIAKRLHNNGFSYIDMDHWIESNEQQSIPEIFNAHGEKHFRALEYNALKETHDSYDCIATGGGIVTYQPSYEFLKSTKTPIVWLDAPIDKLLDRISGDTNRPLAQNKQDIRERYKSRYDLYKSLAHIRIDTSAPVDDCVKEILEFIKQDA</sequence>
<dbReference type="InterPro" id="IPR027417">
    <property type="entry name" value="P-loop_NTPase"/>
</dbReference>
<dbReference type="AlphaFoldDB" id="A0A921DVC1"/>
<comment type="cofactor">
    <cofactor evidence="7">
        <name>Mg(2+)</name>
        <dbReference type="ChEBI" id="CHEBI:18420"/>
    </cofactor>
    <text evidence="7">Binds 1 Mg(2+) ion per subunit.</text>
</comment>
<dbReference type="SUPFAM" id="SSF52540">
    <property type="entry name" value="P-loop containing nucleoside triphosphate hydrolases"/>
    <property type="match status" value="1"/>
</dbReference>
<dbReference type="Gene3D" id="3.40.50.300">
    <property type="entry name" value="P-loop containing nucleotide triphosphate hydrolases"/>
    <property type="match status" value="1"/>
</dbReference>
<feature type="binding site" evidence="7">
    <location>
        <position position="131"/>
    </location>
    <ligand>
        <name>substrate</name>
    </ligand>
</feature>
<dbReference type="CDD" id="cd00464">
    <property type="entry name" value="SK"/>
    <property type="match status" value="1"/>
</dbReference>
<evidence type="ECO:0000313" key="8">
    <source>
        <dbReference type="EMBL" id="HJE18769.1"/>
    </source>
</evidence>
<evidence type="ECO:0000256" key="3">
    <source>
        <dbReference type="ARBA" id="ARBA00022741"/>
    </source>
</evidence>
<proteinExistence type="inferred from homology"/>
<feature type="binding site" evidence="7">
    <location>
        <position position="115"/>
    </location>
    <ligand>
        <name>ATP</name>
        <dbReference type="ChEBI" id="CHEBI:30616"/>
    </ligand>
</feature>
<dbReference type="Proteomes" id="UP000763505">
    <property type="component" value="Unassembled WGS sequence"/>
</dbReference>
<keyword evidence="7" id="KW-0479">Metal-binding</keyword>
<comment type="function">
    <text evidence="7">Catalyzes the specific phosphorylation of the 3-hydroxyl group of shikimic acid using ATP as a cosubstrate.</text>
</comment>
<evidence type="ECO:0000256" key="5">
    <source>
        <dbReference type="ARBA" id="ARBA00022840"/>
    </source>
</evidence>
<name>A0A921DVC1_9STAP</name>
<feature type="binding site" evidence="7">
    <location>
        <position position="76"/>
    </location>
    <ligand>
        <name>substrate</name>
    </ligand>
</feature>
<evidence type="ECO:0000256" key="7">
    <source>
        <dbReference type="HAMAP-Rule" id="MF_00109"/>
    </source>
</evidence>
<feature type="binding site" evidence="7">
    <location>
        <position position="55"/>
    </location>
    <ligand>
        <name>substrate</name>
    </ligand>
</feature>
<reference evidence="8" key="1">
    <citation type="journal article" date="2021" name="PeerJ">
        <title>Extensive microbial diversity within the chicken gut microbiome revealed by metagenomics and culture.</title>
        <authorList>
            <person name="Gilroy R."/>
            <person name="Ravi A."/>
            <person name="Getino M."/>
            <person name="Pursley I."/>
            <person name="Horton D.L."/>
            <person name="Alikhan N.F."/>
            <person name="Baker D."/>
            <person name="Gharbi K."/>
            <person name="Hall N."/>
            <person name="Watson M."/>
            <person name="Adriaenssens E.M."/>
            <person name="Foster-Nyarko E."/>
            <person name="Jarju S."/>
            <person name="Secka A."/>
            <person name="Antonio M."/>
            <person name="Oren A."/>
            <person name="Chaudhuri R.R."/>
            <person name="La Ragione R."/>
            <person name="Hildebrand F."/>
            <person name="Pallen M.J."/>
        </authorList>
    </citation>
    <scope>NUCLEOTIDE SEQUENCE</scope>
    <source>
        <strain evidence="8">6019</strain>
    </source>
</reference>
<keyword evidence="7" id="KW-0963">Cytoplasm</keyword>
<dbReference type="EMBL" id="DYYI01000003">
    <property type="protein sequence ID" value="HJE18769.1"/>
    <property type="molecule type" value="Genomic_DNA"/>
</dbReference>
<dbReference type="HAMAP" id="MF_00109">
    <property type="entry name" value="Shikimate_kinase"/>
    <property type="match status" value="1"/>
</dbReference>
<evidence type="ECO:0000313" key="9">
    <source>
        <dbReference type="Proteomes" id="UP000763505"/>
    </source>
</evidence>
<evidence type="ECO:0000256" key="4">
    <source>
        <dbReference type="ARBA" id="ARBA00022777"/>
    </source>
</evidence>
<reference evidence="8" key="2">
    <citation type="submission" date="2021-09" db="EMBL/GenBank/DDBJ databases">
        <authorList>
            <person name="Gilroy R."/>
        </authorList>
    </citation>
    <scope>NUCLEOTIDE SEQUENCE</scope>
    <source>
        <strain evidence="8">6019</strain>
    </source>
</reference>
<keyword evidence="5 7" id="KW-0067">ATP-binding</keyword>
<dbReference type="GO" id="GO:0008652">
    <property type="term" value="P:amino acid biosynthetic process"/>
    <property type="evidence" value="ECO:0007669"/>
    <property type="project" value="UniProtKB-KW"/>
</dbReference>
<dbReference type="GO" id="GO:0004765">
    <property type="term" value="F:shikimate kinase activity"/>
    <property type="evidence" value="ECO:0007669"/>
    <property type="project" value="UniProtKB-UniRule"/>
</dbReference>
<comment type="caution">
    <text evidence="8">The sequence shown here is derived from an EMBL/GenBank/DDBJ whole genome shotgun (WGS) entry which is preliminary data.</text>
</comment>
<dbReference type="PRINTS" id="PR01100">
    <property type="entry name" value="SHIKIMTKNASE"/>
</dbReference>
<feature type="binding site" evidence="7">
    <location>
        <position position="14"/>
    </location>
    <ligand>
        <name>Mg(2+)</name>
        <dbReference type="ChEBI" id="CHEBI:18420"/>
    </ligand>
</feature>
<keyword evidence="4 7" id="KW-0418">Kinase</keyword>
<comment type="catalytic activity">
    <reaction evidence="7">
        <text>shikimate + ATP = 3-phosphoshikimate + ADP + H(+)</text>
        <dbReference type="Rhea" id="RHEA:13121"/>
        <dbReference type="ChEBI" id="CHEBI:15378"/>
        <dbReference type="ChEBI" id="CHEBI:30616"/>
        <dbReference type="ChEBI" id="CHEBI:36208"/>
        <dbReference type="ChEBI" id="CHEBI:145989"/>
        <dbReference type="ChEBI" id="CHEBI:456216"/>
        <dbReference type="EC" id="2.7.1.71"/>
    </reaction>
</comment>
<comment type="pathway">
    <text evidence="7">Metabolic intermediate biosynthesis; chorismate biosynthesis; chorismate from D-erythrose 4-phosphate and phosphoenolpyruvate: step 5/7.</text>
</comment>
<dbReference type="GO" id="GO:0009073">
    <property type="term" value="P:aromatic amino acid family biosynthetic process"/>
    <property type="evidence" value="ECO:0007669"/>
    <property type="project" value="UniProtKB-KW"/>
</dbReference>
<organism evidence="8 9">
    <name type="scientific">Aliicoccus persicus</name>
    <dbReference type="NCBI Taxonomy" id="930138"/>
    <lineage>
        <taxon>Bacteria</taxon>
        <taxon>Bacillati</taxon>
        <taxon>Bacillota</taxon>
        <taxon>Bacilli</taxon>
        <taxon>Bacillales</taxon>
        <taxon>Staphylococcaceae</taxon>
        <taxon>Aliicoccus</taxon>
    </lineage>
</organism>
<dbReference type="GO" id="GO:0000287">
    <property type="term" value="F:magnesium ion binding"/>
    <property type="evidence" value="ECO:0007669"/>
    <property type="project" value="UniProtKB-UniRule"/>
</dbReference>
<dbReference type="GO" id="GO:0005829">
    <property type="term" value="C:cytosol"/>
    <property type="evidence" value="ECO:0007669"/>
    <property type="project" value="TreeGrafter"/>
</dbReference>
<dbReference type="PANTHER" id="PTHR21087:SF16">
    <property type="entry name" value="SHIKIMATE KINASE 1, CHLOROPLASTIC"/>
    <property type="match status" value="1"/>
</dbReference>
<keyword evidence="2 7" id="KW-0808">Transferase</keyword>
<dbReference type="EC" id="2.7.1.71" evidence="7"/>
<feature type="binding site" evidence="7">
    <location>
        <position position="31"/>
    </location>
    <ligand>
        <name>substrate</name>
    </ligand>
</feature>
<gene>
    <name evidence="7" type="primary">aroK</name>
    <name evidence="8" type="ORF">K8V35_00255</name>
</gene>
<evidence type="ECO:0000256" key="1">
    <source>
        <dbReference type="ARBA" id="ARBA00022605"/>
    </source>
</evidence>
<keyword evidence="1 7" id="KW-0028">Amino-acid biosynthesis</keyword>
<dbReference type="Pfam" id="PF01202">
    <property type="entry name" value="SKI"/>
    <property type="match status" value="1"/>
</dbReference>
<evidence type="ECO:0000256" key="2">
    <source>
        <dbReference type="ARBA" id="ARBA00022679"/>
    </source>
</evidence>
<dbReference type="PANTHER" id="PTHR21087">
    <property type="entry name" value="SHIKIMATE KINASE"/>
    <property type="match status" value="1"/>
</dbReference>
<dbReference type="GO" id="GO:0005524">
    <property type="term" value="F:ATP binding"/>
    <property type="evidence" value="ECO:0007669"/>
    <property type="project" value="UniProtKB-UniRule"/>
</dbReference>
<keyword evidence="3 7" id="KW-0547">Nucleotide-binding</keyword>